<dbReference type="Gene3D" id="3.40.50.720">
    <property type="entry name" value="NAD(P)-binding Rossmann-like Domain"/>
    <property type="match status" value="1"/>
</dbReference>
<evidence type="ECO:0000313" key="6">
    <source>
        <dbReference type="Proteomes" id="UP000252631"/>
    </source>
</evidence>
<evidence type="ECO:0000313" key="7">
    <source>
        <dbReference type="Proteomes" id="UP000256343"/>
    </source>
</evidence>
<organism evidence="5 6">
    <name type="scientific">Rhodopseudomonas pentothenatexigens</name>
    <dbReference type="NCBI Taxonomy" id="999699"/>
    <lineage>
        <taxon>Bacteria</taxon>
        <taxon>Pseudomonadati</taxon>
        <taxon>Pseudomonadota</taxon>
        <taxon>Alphaproteobacteria</taxon>
        <taxon>Hyphomicrobiales</taxon>
        <taxon>Nitrobacteraceae</taxon>
        <taxon>Rhodopseudomonas</taxon>
    </lineage>
</organism>
<feature type="domain" description="NAD-dependent epimerase/dehydratase" evidence="3">
    <location>
        <begin position="10"/>
        <end position="271"/>
    </location>
</feature>
<dbReference type="AlphaFoldDB" id="A0A336JRL4"/>
<dbReference type="Proteomes" id="UP000252631">
    <property type="component" value="Unassembled WGS sequence"/>
</dbReference>
<dbReference type="OrthoDB" id="9801785at2"/>
<dbReference type="EMBL" id="UFQQ01000011">
    <property type="protein sequence ID" value="SSW91333.1"/>
    <property type="molecule type" value="Genomic_DNA"/>
</dbReference>
<reference evidence="5 6" key="1">
    <citation type="submission" date="2017-08" db="EMBL/GenBank/DDBJ databases">
        <authorList>
            <person name="de Groot N.N."/>
        </authorList>
    </citation>
    <scope>NUCLEOTIDE SEQUENCE [LARGE SCALE GENOMIC DNA]</scope>
    <source>
        <strain evidence="5 6">JA575</strain>
    </source>
</reference>
<comment type="pathway">
    <text evidence="1">Bacterial outer membrane biogenesis; LPS O-antigen biosynthesis.</text>
</comment>
<evidence type="ECO:0000313" key="4">
    <source>
        <dbReference type="EMBL" id="RED33257.1"/>
    </source>
</evidence>
<protein>
    <submittedName>
        <fullName evidence="5">CDP-paratose 2-epimerase</fullName>
    </submittedName>
</protein>
<gene>
    <name evidence="4" type="ORF">BJ125_11194</name>
    <name evidence="5" type="ORF">SAMN05892882_11194</name>
</gene>
<dbReference type="InterPro" id="IPR001509">
    <property type="entry name" value="Epimerase_deHydtase"/>
</dbReference>
<dbReference type="Pfam" id="PF01370">
    <property type="entry name" value="Epimerase"/>
    <property type="match status" value="1"/>
</dbReference>
<name>A0A336JRL4_9BRAD</name>
<dbReference type="PANTHER" id="PTHR43000">
    <property type="entry name" value="DTDP-D-GLUCOSE 4,6-DEHYDRATASE-RELATED"/>
    <property type="match status" value="1"/>
</dbReference>
<keyword evidence="7" id="KW-1185">Reference proteome</keyword>
<evidence type="ECO:0000256" key="2">
    <source>
        <dbReference type="ARBA" id="ARBA00007637"/>
    </source>
</evidence>
<dbReference type="SUPFAM" id="SSF51735">
    <property type="entry name" value="NAD(P)-binding Rossmann-fold domains"/>
    <property type="match status" value="1"/>
</dbReference>
<reference evidence="4 7" key="2">
    <citation type="submission" date="2018-07" db="EMBL/GenBank/DDBJ databases">
        <title>Genomic Encyclopedia of Archaeal and Bacterial Type Strains, Phase II (KMG-II): from individual species to whole genera.</title>
        <authorList>
            <person name="Goeker M."/>
        </authorList>
    </citation>
    <scope>NUCLEOTIDE SEQUENCE [LARGE SCALE GENOMIC DNA]</scope>
    <source>
        <strain evidence="4 7">JA575</strain>
    </source>
</reference>
<accession>A0A336JRL4</accession>
<dbReference type="Proteomes" id="UP000256343">
    <property type="component" value="Unassembled WGS sequence"/>
</dbReference>
<dbReference type="EMBL" id="QRDT01000011">
    <property type="protein sequence ID" value="RED33257.1"/>
    <property type="molecule type" value="Genomic_DNA"/>
</dbReference>
<evidence type="ECO:0000259" key="3">
    <source>
        <dbReference type="Pfam" id="PF01370"/>
    </source>
</evidence>
<sequence>MTVADRNRPILITGGCGFIGSNLADRLASQGRKVVALDSLARAGVVENAKWLKARHSGRIEIVTADVRDPIRLIEAVREVAGVLHLAAQVAVTDSVADPVADFEINARGTLNVLEAIRLHNPEAPLLFASTNKVYGRLIDDAEVVREGQRYVPASPSLASGVSEHTPLDFHSPYGCSKGTADQYVRDYARVFGLRTAVLRMSCIYGPRQFGTEDQGWIAHFMLAALRGAPLTIFGDGYQVRDALHVSDAVDAWLAALSRIDSVSGHAFNLGGGPARSVSLRELIASIESLTGRRVQHALADWRPGDQPWYVTDTSALTAALGWQPRIALAEGLASLHDWLSGRFAAAPQREAIA</sequence>
<evidence type="ECO:0000313" key="5">
    <source>
        <dbReference type="EMBL" id="SSW91333.1"/>
    </source>
</evidence>
<dbReference type="InterPro" id="IPR036291">
    <property type="entry name" value="NAD(P)-bd_dom_sf"/>
</dbReference>
<comment type="similarity">
    <text evidence="2">Belongs to the NAD(P)-dependent epimerase/dehydratase family.</text>
</comment>
<evidence type="ECO:0000256" key="1">
    <source>
        <dbReference type="ARBA" id="ARBA00005125"/>
    </source>
</evidence>
<proteinExistence type="inferred from homology"/>
<dbReference type="RefSeq" id="WP_114358377.1">
    <property type="nucleotide sequence ID" value="NZ_QRDT01000011.1"/>
</dbReference>